<sequence length="713" mass="79087">MSYKSFLVTASLFFFTLTSCATGPVEMSDTVSSYGPVSVDRVANHPETGFFYARYLGDTYKPSKLWGGYITPEQKLFVVDAAIEVKTAGTEPYYRVHFYPRDIDQSIITGWPEWFSIKMSPVLGGKQKITLHARLPEDRTLDAQGKLSTDWTYCSACIASFDSKTARYYRGMPTMRSSISDEGNILFYASPTIRPDAFGQAAIEKAGAVYAEREQDRLIAEEKARLAEEQAAEEQRLYGAARAEYATLEKEFFALSLTGGRKASCGDLDLEEPPHPADAFPEEYEYIAEDNAEAFERHMNCVIGMLTEIDFDIYQQQIDELNEIETLLWPAVHLPEDQRLTPLDLDTMLAEQEDYLQEVEARYEENGKDLQYAYNDWFEYQDEQAELARKAWIEEETQVCLMGLAAAGNLTPYSQGYCRGLAEQGYSGSDAAMMNNRLAMQNRRRPGGGAQGNLLYQRPGMQTFDVQGMMDNARAAANGNTQALWDRNGAIRTSRAPGVPVGGGVPNKRRSQRSTADGGPTPSTLATADTNLPDATDRSRSAGTSTASSSDATSGEDAFPTRHYVTFIMEEDMQNGEIKNFSGARVSIPGTGDTGRIGRIEPFVTSTRTCSANSPMQATLREVVYVIWDDATHEQVAAMEQRAANDPFLEIAPYGLSGSASNDFDTVKAAIGSSYRGQPVYWMPSHRFVDQNGGSDCRTVVWNGVYEQRLPVR</sequence>
<organism evidence="4 6">
    <name type="scientific">Aquisalinus luteolus</name>
    <dbReference type="NCBI Taxonomy" id="1566827"/>
    <lineage>
        <taxon>Bacteria</taxon>
        <taxon>Pseudomonadati</taxon>
        <taxon>Pseudomonadota</taxon>
        <taxon>Alphaproteobacteria</taxon>
        <taxon>Parvularculales</taxon>
        <taxon>Parvularculaceae</taxon>
        <taxon>Aquisalinus</taxon>
    </lineage>
</organism>
<dbReference type="PROSITE" id="PS51257">
    <property type="entry name" value="PROKAR_LIPOPROTEIN"/>
    <property type="match status" value="1"/>
</dbReference>
<comment type="caution">
    <text evidence="4">The sequence shown here is derived from an EMBL/GenBank/DDBJ whole genome shotgun (WGS) entry which is preliminary data.</text>
</comment>
<protein>
    <recommendedName>
        <fullName evidence="8">Sulfatase-modifying factor enzyme domain-containing protein</fullName>
    </recommendedName>
</protein>
<reference evidence="4" key="1">
    <citation type="journal article" date="2014" name="Int. J. Syst. Evol. Microbiol.">
        <title>Complete genome sequence of Corynebacterium casei LMG S-19264T (=DSM 44701T), isolated from a smear-ripened cheese.</title>
        <authorList>
            <consortium name="US DOE Joint Genome Institute (JGI-PGF)"/>
            <person name="Walter F."/>
            <person name="Albersmeier A."/>
            <person name="Kalinowski J."/>
            <person name="Ruckert C."/>
        </authorList>
    </citation>
    <scope>NUCLEOTIDE SEQUENCE</scope>
    <source>
        <strain evidence="4">CGMCC 1.14984</strain>
    </source>
</reference>
<evidence type="ECO:0000313" key="6">
    <source>
        <dbReference type="Proteomes" id="UP000621856"/>
    </source>
</evidence>
<reference evidence="5 7" key="2">
    <citation type="submission" date="2020-02" db="EMBL/GenBank/DDBJ databases">
        <title>Genome sequence of Parvularcula flava strain NH6-79.</title>
        <authorList>
            <person name="Abdul Karim M.H."/>
            <person name="Lam M.Q."/>
            <person name="Chen S.J."/>
            <person name="Yahya A."/>
            <person name="Shahir S."/>
            <person name="Shamsir M.S."/>
            <person name="Chong C.S."/>
        </authorList>
    </citation>
    <scope>NUCLEOTIDE SEQUENCE [LARGE SCALE GENOMIC DNA]</scope>
    <source>
        <strain evidence="5 7">NH6-79</strain>
    </source>
</reference>
<evidence type="ECO:0000313" key="4">
    <source>
        <dbReference type="EMBL" id="GGH96831.1"/>
    </source>
</evidence>
<feature type="compositionally biased region" description="Polar residues" evidence="2">
    <location>
        <begin position="521"/>
        <end position="530"/>
    </location>
</feature>
<evidence type="ECO:0008006" key="8">
    <source>
        <dbReference type="Google" id="ProtNLM"/>
    </source>
</evidence>
<evidence type="ECO:0000313" key="7">
    <source>
        <dbReference type="Proteomes" id="UP000818603"/>
    </source>
</evidence>
<evidence type="ECO:0000256" key="2">
    <source>
        <dbReference type="SAM" id="MobiDB-lite"/>
    </source>
</evidence>
<evidence type="ECO:0000256" key="1">
    <source>
        <dbReference type="SAM" id="Coils"/>
    </source>
</evidence>
<reference evidence="4" key="3">
    <citation type="submission" date="2020-09" db="EMBL/GenBank/DDBJ databases">
        <authorList>
            <person name="Sun Q."/>
            <person name="Zhou Y."/>
        </authorList>
    </citation>
    <scope>NUCLEOTIDE SEQUENCE</scope>
    <source>
        <strain evidence="4">CGMCC 1.14984</strain>
    </source>
</reference>
<evidence type="ECO:0000256" key="3">
    <source>
        <dbReference type="SAM" id="SignalP"/>
    </source>
</evidence>
<feature type="coiled-coil region" evidence="1">
    <location>
        <begin position="217"/>
        <end position="251"/>
    </location>
</feature>
<proteinExistence type="predicted"/>
<gene>
    <name evidence="5" type="ORF">FF098_008270</name>
    <name evidence="4" type="ORF">GCM10011355_16660</name>
</gene>
<name>A0A8J3A1W0_9PROT</name>
<feature type="compositionally biased region" description="Low complexity" evidence="2">
    <location>
        <begin position="541"/>
        <end position="555"/>
    </location>
</feature>
<dbReference type="EMBL" id="BMGZ01000001">
    <property type="protein sequence ID" value="GGH96831.1"/>
    <property type="molecule type" value="Genomic_DNA"/>
</dbReference>
<feature type="signal peptide" evidence="3">
    <location>
        <begin position="1"/>
        <end position="21"/>
    </location>
</feature>
<evidence type="ECO:0000313" key="5">
    <source>
        <dbReference type="EMBL" id="NHK27894.1"/>
    </source>
</evidence>
<keyword evidence="3" id="KW-0732">Signal</keyword>
<dbReference type="EMBL" id="VCJR02000001">
    <property type="protein sequence ID" value="NHK27894.1"/>
    <property type="molecule type" value="Genomic_DNA"/>
</dbReference>
<dbReference type="Proteomes" id="UP000818603">
    <property type="component" value="Unassembled WGS sequence"/>
</dbReference>
<accession>A0A8J3A1W0</accession>
<feature type="chain" id="PRO_5035147397" description="Sulfatase-modifying factor enzyme domain-containing protein" evidence="3">
    <location>
        <begin position="22"/>
        <end position="713"/>
    </location>
</feature>
<keyword evidence="7" id="KW-1185">Reference proteome</keyword>
<dbReference type="Proteomes" id="UP000621856">
    <property type="component" value="Unassembled WGS sequence"/>
</dbReference>
<keyword evidence="1" id="KW-0175">Coiled coil</keyword>
<dbReference type="RefSeq" id="WP_155139212.1">
    <property type="nucleotide sequence ID" value="NZ_BMGZ01000001.1"/>
</dbReference>
<dbReference type="AlphaFoldDB" id="A0A8J3A1W0"/>
<feature type="region of interest" description="Disordered" evidence="2">
    <location>
        <begin position="491"/>
        <end position="557"/>
    </location>
</feature>